<keyword evidence="2" id="KW-0812">Transmembrane</keyword>
<evidence type="ECO:0000256" key="1">
    <source>
        <dbReference type="ARBA" id="ARBA00038101"/>
    </source>
</evidence>
<dbReference type="Proteomes" id="UP000422736">
    <property type="component" value="Chromosome 7"/>
</dbReference>
<dbReference type="InterPro" id="IPR011990">
    <property type="entry name" value="TPR-like_helical_dom_sf"/>
</dbReference>
<keyword evidence="2" id="KW-1133">Transmembrane helix</keyword>
<dbReference type="InterPro" id="IPR006597">
    <property type="entry name" value="Sel1-like"/>
</dbReference>
<dbReference type="SMART" id="SM00671">
    <property type="entry name" value="SEL1"/>
    <property type="match status" value="6"/>
</dbReference>
<proteinExistence type="inferred from homology"/>
<keyword evidence="2" id="KW-0472">Membrane</keyword>
<sequence length="814" mass="94595">MVMLIHLVYILLLHLTRFADSASNGDEAWNSAQRLLGKLPIPQDLRRSNALEYDPFANFADDRIRLTIPMDYYEGQREREYYKFWQDSITEAQMEFYQLLQHASLEGSHQSDAHWVLKDMFLYGKHCFPHNKTLAHYHLEKFNQLTEGKNSTALFELSVMYSTGFFGTIEKDTAKALIYLQESARLENLQAKQALAYRYDRGVDLIEDKSKSLILYESIANTLRSKYSYEEWFINFPIIESYNVQIPDLTGEGLMGSQRIHHHSSAKRLTKKKPKEVESLFPSSGNGFAEYDEFSIYQQEDDFETDKISDIYYVALNNFYGSYTILRNPEASASILNLTYAKYIDKVSTMELFSKFYFSLCVELLGIHYLRGEGVERDIDLAEKYFKQAAILNEAVKGHNSANEYLGVIAQYYRNDPNRALEFYKKQTIFNNGLGSDKFHLWKLGCDNPSLLREDEIKDALDRSVGMGHIPSFFENAKQSIREHTTYNYNYPLENYKEFVESNEQYMAPYLKDAFLALLRGESEVALWYYSMAAEQGYLNAQVSAAWIMYQPNRLFEDPPNIPEARWQTALRYYLLAAQQGSIDSATVAGNMYFEVGEYKKTVELYMKHQRYFFNKHRTYFSYSSPNIWNLGYMYEHGLGVEQDFHLAKSLYERHLPDSLALKLTLLKLYVHWILSWTSKKFASLNISKPHRSRSSDWTNLFYKKRISSKHVREGPRNGPKTSLLKTVGNIKWLKKVTKFINWVIFDMNEDLLMIIITLGIILGSFIVTFFRGNLNIRVNGVPIRRNNNNDGDGDANLDAEAPGGDLNIMFFAI</sequence>
<comment type="similarity">
    <text evidence="1">Belongs to the sel-1 family.</text>
</comment>
<keyword evidence="5" id="KW-1185">Reference proteome</keyword>
<reference evidence="4 5" key="1">
    <citation type="submission" date="2016-03" db="EMBL/GenBank/DDBJ databases">
        <title>How can Kluyveromyces marxianus grow so fast - potential evolutionary course in Saccharomyces Complex revealed by comparative genomics.</title>
        <authorList>
            <person name="Mo W."/>
            <person name="Lu W."/>
            <person name="Yang X."/>
            <person name="Qi J."/>
            <person name="Lv H."/>
        </authorList>
    </citation>
    <scope>NUCLEOTIDE SEQUENCE [LARGE SCALE GENOMIC DNA]</scope>
    <source>
        <strain evidence="4 5">FIM1</strain>
    </source>
</reference>
<evidence type="ECO:0000256" key="3">
    <source>
        <dbReference type="SAM" id="SignalP"/>
    </source>
</evidence>
<feature type="transmembrane region" description="Helical" evidence="2">
    <location>
        <begin position="752"/>
        <end position="771"/>
    </location>
</feature>
<feature type="signal peptide" evidence="3">
    <location>
        <begin position="1"/>
        <end position="21"/>
    </location>
</feature>
<organism evidence="4 5">
    <name type="scientific">Kluyveromyces marxianus</name>
    <name type="common">Yeast</name>
    <name type="synonym">Candida kefyr</name>
    <dbReference type="NCBI Taxonomy" id="4911"/>
    <lineage>
        <taxon>Eukaryota</taxon>
        <taxon>Fungi</taxon>
        <taxon>Dikarya</taxon>
        <taxon>Ascomycota</taxon>
        <taxon>Saccharomycotina</taxon>
        <taxon>Saccharomycetes</taxon>
        <taxon>Saccharomycetales</taxon>
        <taxon>Saccharomycetaceae</taxon>
        <taxon>Kluyveromyces</taxon>
    </lineage>
</organism>
<dbReference type="SUPFAM" id="SSF81901">
    <property type="entry name" value="HCP-like"/>
    <property type="match status" value="3"/>
</dbReference>
<dbReference type="PANTHER" id="PTHR11102:SF160">
    <property type="entry name" value="ERAD-ASSOCIATED E3 UBIQUITIN-PROTEIN LIGASE COMPONENT HRD3"/>
    <property type="match status" value="1"/>
</dbReference>
<evidence type="ECO:0000313" key="4">
    <source>
        <dbReference type="EMBL" id="QGN18233.1"/>
    </source>
</evidence>
<name>A0ABX6F7H1_KLUMA</name>
<dbReference type="EMBL" id="CP015061">
    <property type="protein sequence ID" value="QGN18233.1"/>
    <property type="molecule type" value="Genomic_DNA"/>
</dbReference>
<dbReference type="Gene3D" id="1.25.40.10">
    <property type="entry name" value="Tetratricopeptide repeat domain"/>
    <property type="match status" value="3"/>
</dbReference>
<feature type="chain" id="PRO_5047230842" evidence="3">
    <location>
        <begin position="22"/>
        <end position="814"/>
    </location>
</feature>
<dbReference type="Pfam" id="PF08238">
    <property type="entry name" value="Sel1"/>
    <property type="match status" value="6"/>
</dbReference>
<reference evidence="4 5" key="2">
    <citation type="submission" date="2019-11" db="EMBL/GenBank/DDBJ databases">
        <authorList>
            <person name="Lu H."/>
        </authorList>
    </citation>
    <scope>NUCLEOTIDE SEQUENCE [LARGE SCALE GENOMIC DNA]</scope>
    <source>
        <strain evidence="4 5">FIM1</strain>
    </source>
</reference>
<accession>A0ABX6F7H1</accession>
<dbReference type="PANTHER" id="PTHR11102">
    <property type="entry name" value="SEL-1-LIKE PROTEIN"/>
    <property type="match status" value="1"/>
</dbReference>
<dbReference type="InterPro" id="IPR050767">
    <property type="entry name" value="Sel1_AlgK"/>
</dbReference>
<keyword evidence="3" id="KW-0732">Signal</keyword>
<protein>
    <submittedName>
        <fullName evidence="4">ERAD-associated E3 ubiquitin-protein ligase component HRD3</fullName>
    </submittedName>
</protein>
<gene>
    <name evidence="4" type="primary">HRD3</name>
    <name evidence="4" type="ORF">FIM1_4558</name>
</gene>
<evidence type="ECO:0000313" key="5">
    <source>
        <dbReference type="Proteomes" id="UP000422736"/>
    </source>
</evidence>
<evidence type="ECO:0000256" key="2">
    <source>
        <dbReference type="SAM" id="Phobius"/>
    </source>
</evidence>